<feature type="region of interest" description="Disordered" evidence="1">
    <location>
        <begin position="124"/>
        <end position="146"/>
    </location>
</feature>
<evidence type="ECO:0000259" key="2">
    <source>
        <dbReference type="Pfam" id="PF18804"/>
    </source>
</evidence>
<name>A0A9Q1EEP9_SYNKA</name>
<evidence type="ECO:0000313" key="4">
    <source>
        <dbReference type="Proteomes" id="UP001152622"/>
    </source>
</evidence>
<gene>
    <name evidence="3" type="ORF">SKAU_G00386480</name>
</gene>
<sequence length="146" mass="16424">MKQKRESQAKKDLAVPGHPKVTWWKRNHEGQRITTSKRRKKVSSASAHTANVSSSSSTSMPAYQDAGRYDLHVPMVSCNHCKCQWAPDVCDFVRSGYWPTTMLAQTLFHQDLFESFEAMKTTAPGMSRQGLHSNAGPENKALRKSE</sequence>
<feature type="region of interest" description="Disordered" evidence="1">
    <location>
        <begin position="1"/>
        <end position="61"/>
    </location>
</feature>
<proteinExistence type="predicted"/>
<dbReference type="InterPro" id="IPR040564">
    <property type="entry name" value="CxC3-like"/>
</dbReference>
<dbReference type="EMBL" id="JAINUF010000019">
    <property type="protein sequence ID" value="KAJ8337428.1"/>
    <property type="molecule type" value="Genomic_DNA"/>
</dbReference>
<feature type="compositionally biased region" description="Basic and acidic residues" evidence="1">
    <location>
        <begin position="1"/>
        <end position="13"/>
    </location>
</feature>
<reference evidence="3" key="1">
    <citation type="journal article" date="2023" name="Science">
        <title>Genome structures resolve the early diversification of teleost fishes.</title>
        <authorList>
            <person name="Parey E."/>
            <person name="Louis A."/>
            <person name="Montfort J."/>
            <person name="Bouchez O."/>
            <person name="Roques C."/>
            <person name="Iampietro C."/>
            <person name="Lluch J."/>
            <person name="Castinel A."/>
            <person name="Donnadieu C."/>
            <person name="Desvignes T."/>
            <person name="Floi Bucao C."/>
            <person name="Jouanno E."/>
            <person name="Wen M."/>
            <person name="Mejri S."/>
            <person name="Dirks R."/>
            <person name="Jansen H."/>
            <person name="Henkel C."/>
            <person name="Chen W.J."/>
            <person name="Zahm M."/>
            <person name="Cabau C."/>
            <person name="Klopp C."/>
            <person name="Thompson A.W."/>
            <person name="Robinson-Rechavi M."/>
            <person name="Braasch I."/>
            <person name="Lecointre G."/>
            <person name="Bobe J."/>
            <person name="Postlethwait J.H."/>
            <person name="Berthelot C."/>
            <person name="Roest Crollius H."/>
            <person name="Guiguen Y."/>
        </authorList>
    </citation>
    <scope>NUCLEOTIDE SEQUENCE</scope>
    <source>
        <strain evidence="3">WJC10195</strain>
    </source>
</reference>
<protein>
    <recommendedName>
        <fullName evidence="2">CxC3 like cysteine cluster domain-containing protein</fullName>
    </recommendedName>
</protein>
<feature type="domain" description="CxC3 like cysteine cluster" evidence="2">
    <location>
        <begin position="51"/>
        <end position="130"/>
    </location>
</feature>
<feature type="compositionally biased region" description="Low complexity" evidence="1">
    <location>
        <begin position="43"/>
        <end position="59"/>
    </location>
</feature>
<dbReference type="OrthoDB" id="8872203at2759"/>
<dbReference type="Proteomes" id="UP001152622">
    <property type="component" value="Chromosome 19"/>
</dbReference>
<accession>A0A9Q1EEP9</accession>
<evidence type="ECO:0000313" key="3">
    <source>
        <dbReference type="EMBL" id="KAJ8337428.1"/>
    </source>
</evidence>
<evidence type="ECO:0000256" key="1">
    <source>
        <dbReference type="SAM" id="MobiDB-lite"/>
    </source>
</evidence>
<organism evidence="3 4">
    <name type="scientific">Synaphobranchus kaupii</name>
    <name type="common">Kaup's arrowtooth eel</name>
    <dbReference type="NCBI Taxonomy" id="118154"/>
    <lineage>
        <taxon>Eukaryota</taxon>
        <taxon>Metazoa</taxon>
        <taxon>Chordata</taxon>
        <taxon>Craniata</taxon>
        <taxon>Vertebrata</taxon>
        <taxon>Euteleostomi</taxon>
        <taxon>Actinopterygii</taxon>
        <taxon>Neopterygii</taxon>
        <taxon>Teleostei</taxon>
        <taxon>Anguilliformes</taxon>
        <taxon>Synaphobranchidae</taxon>
        <taxon>Synaphobranchus</taxon>
    </lineage>
</organism>
<dbReference type="Pfam" id="PF18804">
    <property type="entry name" value="CxC3"/>
    <property type="match status" value="1"/>
</dbReference>
<dbReference type="AlphaFoldDB" id="A0A9Q1EEP9"/>
<comment type="caution">
    <text evidence="3">The sequence shown here is derived from an EMBL/GenBank/DDBJ whole genome shotgun (WGS) entry which is preliminary data.</text>
</comment>
<keyword evidence="4" id="KW-1185">Reference proteome</keyword>